<sequence>MAPTTLLRRGREISGDFGDTAPCEAALALAQGVDVMVHETTLDASMEEKANARGHSSTRQTATLAQEAAVGRLIMTHISSRYDDKGCQRLLAECRAIFPATELAYDFSVFPV</sequence>
<protein>
    <submittedName>
        <fullName evidence="1">Ribonuclease Z</fullName>
        <ecNumber evidence="1">3.1.-.-</ecNumber>
    </submittedName>
</protein>
<dbReference type="GO" id="GO:0042781">
    <property type="term" value="F:3'-tRNA processing endoribonuclease activity"/>
    <property type="evidence" value="ECO:0007669"/>
    <property type="project" value="TreeGrafter"/>
</dbReference>
<evidence type="ECO:0000313" key="2">
    <source>
        <dbReference type="Proteomes" id="UP000255509"/>
    </source>
</evidence>
<dbReference type="Gene3D" id="3.60.15.10">
    <property type="entry name" value="Ribonuclease Z/Hydroxyacylglutathione hydrolase-like"/>
    <property type="match status" value="1"/>
</dbReference>
<dbReference type="EMBL" id="UGXS01000004">
    <property type="protein sequence ID" value="SUH14583.1"/>
    <property type="molecule type" value="Genomic_DNA"/>
</dbReference>
<dbReference type="SUPFAM" id="SSF56281">
    <property type="entry name" value="Metallo-hydrolase/oxidoreductase"/>
    <property type="match status" value="1"/>
</dbReference>
<dbReference type="AlphaFoldDB" id="A0A379W6U3"/>
<dbReference type="EC" id="3.1.-.-" evidence="1"/>
<reference evidence="1 2" key="1">
    <citation type="submission" date="2018-06" db="EMBL/GenBank/DDBJ databases">
        <authorList>
            <consortium name="Pathogen Informatics"/>
            <person name="Doyle S."/>
        </authorList>
    </citation>
    <scope>NUCLEOTIDE SEQUENCE [LARGE SCALE GENOMIC DNA]</scope>
    <source>
        <strain evidence="1 2">NCTC8258</strain>
    </source>
</reference>
<name>A0A379W6U3_SALET</name>
<keyword evidence="1" id="KW-0378">Hydrolase</keyword>
<gene>
    <name evidence="1" type="primary">rbn_1</name>
    <name evidence="1" type="ORF">NCTC8258_02273</name>
</gene>
<accession>A0A379W6U3</accession>
<dbReference type="PANTHER" id="PTHR46018">
    <property type="entry name" value="ZINC PHOSPHODIESTERASE ELAC PROTEIN 1"/>
    <property type="match status" value="1"/>
</dbReference>
<dbReference type="InterPro" id="IPR036866">
    <property type="entry name" value="RibonucZ/Hydroxyglut_hydro"/>
</dbReference>
<dbReference type="PANTHER" id="PTHR46018:SF2">
    <property type="entry name" value="ZINC PHOSPHODIESTERASE ELAC PROTEIN 1"/>
    <property type="match status" value="1"/>
</dbReference>
<proteinExistence type="predicted"/>
<organism evidence="1 2">
    <name type="scientific">Salmonella enterica I</name>
    <dbReference type="NCBI Taxonomy" id="59201"/>
    <lineage>
        <taxon>Bacteria</taxon>
        <taxon>Pseudomonadati</taxon>
        <taxon>Pseudomonadota</taxon>
        <taxon>Gammaproteobacteria</taxon>
        <taxon>Enterobacterales</taxon>
        <taxon>Enterobacteriaceae</taxon>
        <taxon>Salmonella</taxon>
    </lineage>
</organism>
<evidence type="ECO:0000313" key="1">
    <source>
        <dbReference type="EMBL" id="SUH14583.1"/>
    </source>
</evidence>
<dbReference type="Proteomes" id="UP000255509">
    <property type="component" value="Unassembled WGS sequence"/>
</dbReference>